<reference evidence="2" key="1">
    <citation type="submission" date="2020-02" db="EMBL/GenBank/DDBJ databases">
        <authorList>
            <person name="Meier V. D."/>
        </authorList>
    </citation>
    <scope>NUCLEOTIDE SEQUENCE</scope>
    <source>
        <strain evidence="2">AVDCRST_MAG40</strain>
    </source>
</reference>
<sequence>AAHHPDARRRRPPRPLRPQAPLRRRRPLLRPLLLAAPDRDPGAARRHPRVPGSPTAQPRHGAPAAPEVVGPLVVL</sequence>
<accession>A0A6J4M1Y2</accession>
<dbReference type="AlphaFoldDB" id="A0A6J4M1Y2"/>
<feature type="region of interest" description="Disordered" evidence="1">
    <location>
        <begin position="1"/>
        <end position="75"/>
    </location>
</feature>
<evidence type="ECO:0000256" key="1">
    <source>
        <dbReference type="SAM" id="MobiDB-lite"/>
    </source>
</evidence>
<name>A0A6J4M1Y2_9BACT</name>
<feature type="non-terminal residue" evidence="2">
    <location>
        <position position="75"/>
    </location>
</feature>
<feature type="non-terminal residue" evidence="2">
    <location>
        <position position="1"/>
    </location>
</feature>
<evidence type="ECO:0000313" key="2">
    <source>
        <dbReference type="EMBL" id="CAA9347826.1"/>
    </source>
</evidence>
<proteinExistence type="predicted"/>
<feature type="compositionally biased region" description="Basic residues" evidence="1">
    <location>
        <begin position="1"/>
        <end position="14"/>
    </location>
</feature>
<gene>
    <name evidence="2" type="ORF">AVDCRST_MAG40-2728</name>
</gene>
<dbReference type="EMBL" id="CADCTX010000762">
    <property type="protein sequence ID" value="CAA9347826.1"/>
    <property type="molecule type" value="Genomic_DNA"/>
</dbReference>
<protein>
    <submittedName>
        <fullName evidence="2">Uncharacterized protein</fullName>
    </submittedName>
</protein>
<organism evidence="2">
    <name type="scientific">uncultured Gemmatimonadaceae bacterium</name>
    <dbReference type="NCBI Taxonomy" id="246130"/>
    <lineage>
        <taxon>Bacteria</taxon>
        <taxon>Pseudomonadati</taxon>
        <taxon>Gemmatimonadota</taxon>
        <taxon>Gemmatimonadia</taxon>
        <taxon>Gemmatimonadales</taxon>
        <taxon>Gemmatimonadaceae</taxon>
        <taxon>environmental samples</taxon>
    </lineage>
</organism>